<dbReference type="GO" id="GO:0005829">
    <property type="term" value="C:cytosol"/>
    <property type="evidence" value="ECO:0007669"/>
    <property type="project" value="TreeGrafter"/>
</dbReference>
<dbReference type="Proteomes" id="UP000315439">
    <property type="component" value="Unassembled WGS sequence"/>
</dbReference>
<keyword evidence="7" id="KW-1185">Reference proteome</keyword>
<comment type="function">
    <text evidence="3">Required for maturation of 30S ribosomal subunits.</text>
</comment>
<dbReference type="GO" id="GO:0000028">
    <property type="term" value="P:ribosomal small subunit assembly"/>
    <property type="evidence" value="ECO:0007669"/>
    <property type="project" value="TreeGrafter"/>
</dbReference>
<sequence length="151" mass="16887">MAKVDQLTEMLRPSAEALGYEFLGIEYISQGKHSVLRIYIDHENGINVDDCASVSHQASGILEVEDPISSQYTLEVSSPGLERPLFTLAHFSQFVGRVVNLRCHVGVDGRRKFKGKLLEVDKEQLTVSVDNQNYILDFSDVDKANLVAEFD</sequence>
<dbReference type="EMBL" id="VIKS01000006">
    <property type="protein sequence ID" value="TQV87822.1"/>
    <property type="molecule type" value="Genomic_DNA"/>
</dbReference>
<dbReference type="HAMAP" id="MF_01077">
    <property type="entry name" value="RimP"/>
    <property type="match status" value="1"/>
</dbReference>
<evidence type="ECO:0000256" key="1">
    <source>
        <dbReference type="ARBA" id="ARBA00022490"/>
    </source>
</evidence>
<evidence type="ECO:0000313" key="7">
    <source>
        <dbReference type="Proteomes" id="UP000315439"/>
    </source>
</evidence>
<name>A0A545UEC1_9GAMM</name>
<dbReference type="PANTHER" id="PTHR33867">
    <property type="entry name" value="RIBOSOME MATURATION FACTOR RIMP"/>
    <property type="match status" value="1"/>
</dbReference>
<dbReference type="RefSeq" id="WP_142893483.1">
    <property type="nucleotide sequence ID" value="NZ_ML660163.1"/>
</dbReference>
<feature type="domain" description="Ribosome maturation factor RimP N-terminal" evidence="4">
    <location>
        <begin position="11"/>
        <end position="82"/>
    </location>
</feature>
<gene>
    <name evidence="3 6" type="primary">rimP</name>
    <name evidence="6" type="ORF">FLL46_10585</name>
</gene>
<dbReference type="FunFam" id="3.30.300.70:FF:000001">
    <property type="entry name" value="Ribosome maturation factor RimP"/>
    <property type="match status" value="1"/>
</dbReference>
<evidence type="ECO:0000259" key="5">
    <source>
        <dbReference type="Pfam" id="PF17384"/>
    </source>
</evidence>
<keyword evidence="2 3" id="KW-0690">Ribosome biogenesis</keyword>
<dbReference type="SUPFAM" id="SSF74942">
    <property type="entry name" value="YhbC-like, C-terminal domain"/>
    <property type="match status" value="1"/>
</dbReference>
<dbReference type="NCBIfam" id="NF000927">
    <property type="entry name" value="PRK00092.1-1"/>
    <property type="match status" value="1"/>
</dbReference>
<dbReference type="InterPro" id="IPR028989">
    <property type="entry name" value="RimP_N"/>
</dbReference>
<evidence type="ECO:0000256" key="3">
    <source>
        <dbReference type="HAMAP-Rule" id="MF_01077"/>
    </source>
</evidence>
<dbReference type="AlphaFoldDB" id="A0A545UEC1"/>
<feature type="domain" description="Ribosome maturation factor RimP C-terminal" evidence="5">
    <location>
        <begin position="85"/>
        <end position="150"/>
    </location>
</feature>
<dbReference type="InterPro" id="IPR003728">
    <property type="entry name" value="Ribosome_maturation_RimP"/>
</dbReference>
<reference evidence="6 7" key="1">
    <citation type="submission" date="2019-07" db="EMBL/GenBank/DDBJ databases">
        <title>Draft genome for Aliikangiella sp. M105.</title>
        <authorList>
            <person name="Wang G."/>
        </authorList>
    </citation>
    <scope>NUCLEOTIDE SEQUENCE [LARGE SCALE GENOMIC DNA]</scope>
    <source>
        <strain evidence="6 7">M105</strain>
    </source>
</reference>
<dbReference type="OrthoDB" id="9805006at2"/>
<comment type="subcellular location">
    <subcellularLocation>
        <location evidence="3">Cytoplasm</location>
    </subcellularLocation>
</comment>
<comment type="similarity">
    <text evidence="3">Belongs to the RimP family.</text>
</comment>
<dbReference type="Pfam" id="PF17384">
    <property type="entry name" value="DUF150_C"/>
    <property type="match status" value="1"/>
</dbReference>
<dbReference type="SUPFAM" id="SSF75420">
    <property type="entry name" value="YhbC-like, N-terminal domain"/>
    <property type="match status" value="1"/>
</dbReference>
<protein>
    <recommendedName>
        <fullName evidence="3">Ribosome maturation factor RimP</fullName>
    </recommendedName>
</protein>
<dbReference type="InterPro" id="IPR028998">
    <property type="entry name" value="RimP_C"/>
</dbReference>
<organism evidence="6 7">
    <name type="scientific">Aliikangiella coralliicola</name>
    <dbReference type="NCBI Taxonomy" id="2592383"/>
    <lineage>
        <taxon>Bacteria</taxon>
        <taxon>Pseudomonadati</taxon>
        <taxon>Pseudomonadota</taxon>
        <taxon>Gammaproteobacteria</taxon>
        <taxon>Oceanospirillales</taxon>
        <taxon>Pleioneaceae</taxon>
        <taxon>Aliikangiella</taxon>
    </lineage>
</organism>
<dbReference type="InterPro" id="IPR036847">
    <property type="entry name" value="RimP_C_sf"/>
</dbReference>
<dbReference type="Gene3D" id="2.30.30.180">
    <property type="entry name" value="Ribosome maturation factor RimP, C-terminal domain"/>
    <property type="match status" value="1"/>
</dbReference>
<dbReference type="Gene3D" id="3.30.300.70">
    <property type="entry name" value="RimP-like superfamily, N-terminal"/>
    <property type="match status" value="1"/>
</dbReference>
<evidence type="ECO:0000259" key="4">
    <source>
        <dbReference type="Pfam" id="PF02576"/>
    </source>
</evidence>
<evidence type="ECO:0000256" key="2">
    <source>
        <dbReference type="ARBA" id="ARBA00022517"/>
    </source>
</evidence>
<keyword evidence="1 3" id="KW-0963">Cytoplasm</keyword>
<accession>A0A545UEC1</accession>
<evidence type="ECO:0000313" key="6">
    <source>
        <dbReference type="EMBL" id="TQV87822.1"/>
    </source>
</evidence>
<dbReference type="InterPro" id="IPR035956">
    <property type="entry name" value="RimP_N_sf"/>
</dbReference>
<dbReference type="CDD" id="cd01734">
    <property type="entry name" value="YlxS_C"/>
    <property type="match status" value="1"/>
</dbReference>
<dbReference type="PANTHER" id="PTHR33867:SF1">
    <property type="entry name" value="RIBOSOME MATURATION FACTOR RIMP"/>
    <property type="match status" value="1"/>
</dbReference>
<proteinExistence type="inferred from homology"/>
<dbReference type="Pfam" id="PF02576">
    <property type="entry name" value="RimP_N"/>
    <property type="match status" value="1"/>
</dbReference>
<dbReference type="GO" id="GO:0006412">
    <property type="term" value="P:translation"/>
    <property type="evidence" value="ECO:0007669"/>
    <property type="project" value="TreeGrafter"/>
</dbReference>
<comment type="caution">
    <text evidence="6">The sequence shown here is derived from an EMBL/GenBank/DDBJ whole genome shotgun (WGS) entry which is preliminary data.</text>
</comment>